<organism evidence="2 3">
    <name type="scientific">Candidatus Gottesmanbacteria bacterium RIFCSPHIGHO2_01_FULL_46_14</name>
    <dbReference type="NCBI Taxonomy" id="1798380"/>
    <lineage>
        <taxon>Bacteria</taxon>
        <taxon>Candidatus Gottesmaniibacteriota</taxon>
    </lineage>
</organism>
<name>A0A1F5ZN70_9BACT</name>
<evidence type="ECO:0000313" key="3">
    <source>
        <dbReference type="Proteomes" id="UP000177416"/>
    </source>
</evidence>
<keyword evidence="1" id="KW-0812">Transmembrane</keyword>
<comment type="caution">
    <text evidence="2">The sequence shown here is derived from an EMBL/GenBank/DDBJ whole genome shotgun (WGS) entry which is preliminary data.</text>
</comment>
<evidence type="ECO:0000313" key="2">
    <source>
        <dbReference type="EMBL" id="OGG13813.1"/>
    </source>
</evidence>
<proteinExistence type="predicted"/>
<gene>
    <name evidence="2" type="ORF">A2875_00950</name>
</gene>
<dbReference type="EMBL" id="MFJJ01000032">
    <property type="protein sequence ID" value="OGG13813.1"/>
    <property type="molecule type" value="Genomic_DNA"/>
</dbReference>
<reference evidence="2 3" key="1">
    <citation type="journal article" date="2016" name="Nat. Commun.">
        <title>Thousands of microbial genomes shed light on interconnected biogeochemical processes in an aquifer system.</title>
        <authorList>
            <person name="Anantharaman K."/>
            <person name="Brown C.T."/>
            <person name="Hug L.A."/>
            <person name="Sharon I."/>
            <person name="Castelle C.J."/>
            <person name="Probst A.J."/>
            <person name="Thomas B.C."/>
            <person name="Singh A."/>
            <person name="Wilkins M.J."/>
            <person name="Karaoz U."/>
            <person name="Brodie E.L."/>
            <person name="Williams K.H."/>
            <person name="Hubbard S.S."/>
            <person name="Banfield J.F."/>
        </authorList>
    </citation>
    <scope>NUCLEOTIDE SEQUENCE [LARGE SCALE GENOMIC DNA]</scope>
</reference>
<dbReference type="Proteomes" id="UP000177416">
    <property type="component" value="Unassembled WGS sequence"/>
</dbReference>
<evidence type="ECO:0000256" key="1">
    <source>
        <dbReference type="SAM" id="Phobius"/>
    </source>
</evidence>
<accession>A0A1F5ZN70</accession>
<keyword evidence="1" id="KW-0472">Membrane</keyword>
<feature type="transmembrane region" description="Helical" evidence="1">
    <location>
        <begin position="126"/>
        <end position="147"/>
    </location>
</feature>
<keyword evidence="1" id="KW-1133">Transmembrane helix</keyword>
<dbReference type="AlphaFoldDB" id="A0A1F5ZN70"/>
<sequence length="154" mass="18400">MILRDILLFLTIIVAMMFYAHAEAYMEGKNGWTWNPAWWRIKLPNGYTYTAYHVYAYYLTFPLLVFGLPLLLVGWNTHLMLVLSFSYIIGTGVEDFTWFVVNPLYPFGKWNPRQTRWYPWVSIGRFSLPLSYVARGIFCAALFFFIYRDWMMVR</sequence>
<feature type="transmembrane region" description="Helical" evidence="1">
    <location>
        <begin position="80"/>
        <end position="101"/>
    </location>
</feature>
<protein>
    <submittedName>
        <fullName evidence="2">Uncharacterized protein</fullName>
    </submittedName>
</protein>
<feature type="transmembrane region" description="Helical" evidence="1">
    <location>
        <begin position="55"/>
        <end position="73"/>
    </location>
</feature>